<evidence type="ECO:0000313" key="19">
    <source>
        <dbReference type="Proteomes" id="UP000664904"/>
    </source>
</evidence>
<evidence type="ECO:0000256" key="1">
    <source>
        <dbReference type="ARBA" id="ARBA00004429"/>
    </source>
</evidence>
<dbReference type="InterPro" id="IPR044751">
    <property type="entry name" value="Ion_transp-like_CBS"/>
</dbReference>
<reference evidence="18" key="1">
    <citation type="submission" date="2021-03" db="EMBL/GenBank/DDBJ databases">
        <title>Complete Genome of Pseudoalteromonas xiamenensis STKMTI.2, a new potential marine bacterium producing anti-Vibrio compounds.</title>
        <authorList>
            <person name="Handayani D.P."/>
            <person name="Isnansetyo A."/>
            <person name="Istiqomah I."/>
            <person name="Jumina J."/>
        </authorList>
    </citation>
    <scope>NUCLEOTIDE SEQUENCE</scope>
    <source>
        <strain evidence="18">STKMTI.2</strain>
    </source>
</reference>
<keyword evidence="9 14" id="KW-0472">Membrane</keyword>
<feature type="transmembrane region" description="Helical" evidence="15">
    <location>
        <begin position="136"/>
        <end position="161"/>
    </location>
</feature>
<dbReference type="PANTHER" id="PTHR22777:SF16">
    <property type="entry name" value="POLYAMINE EXPORT PROTEIN"/>
    <property type="match status" value="1"/>
</dbReference>
<dbReference type="InterPro" id="IPR036318">
    <property type="entry name" value="FAD-bd_PCMH-like_sf"/>
</dbReference>
<evidence type="ECO:0000256" key="8">
    <source>
        <dbReference type="ARBA" id="ARBA00023122"/>
    </source>
</evidence>
<evidence type="ECO:0000256" key="14">
    <source>
        <dbReference type="PROSITE-ProRule" id="PRU01193"/>
    </source>
</evidence>
<evidence type="ECO:0000259" key="16">
    <source>
        <dbReference type="PROSITE" id="PS51371"/>
    </source>
</evidence>
<evidence type="ECO:0000256" key="15">
    <source>
        <dbReference type="SAM" id="Phobius"/>
    </source>
</evidence>
<dbReference type="InterPro" id="IPR016169">
    <property type="entry name" value="FAD-bd_PCMH_sub2"/>
</dbReference>
<keyword evidence="8 13" id="KW-0129">CBS domain</keyword>
<feature type="transmembrane region" description="Helical" evidence="15">
    <location>
        <begin position="55"/>
        <end position="74"/>
    </location>
</feature>
<dbReference type="SMART" id="SM01091">
    <property type="entry name" value="CorC_HlyC"/>
    <property type="match status" value="1"/>
</dbReference>
<keyword evidence="2" id="KW-0813">Transport</keyword>
<organism evidence="18 19">
    <name type="scientific">Pseudoalteromonas xiamenensis</name>
    <dbReference type="NCBI Taxonomy" id="882626"/>
    <lineage>
        <taxon>Bacteria</taxon>
        <taxon>Pseudomonadati</taxon>
        <taxon>Pseudomonadota</taxon>
        <taxon>Gammaproteobacteria</taxon>
        <taxon>Alteromonadales</taxon>
        <taxon>Pseudoalteromonadaceae</taxon>
        <taxon>Pseudoalteromonas</taxon>
    </lineage>
</organism>
<keyword evidence="6" id="KW-0677">Repeat</keyword>
<comment type="function">
    <text evidence="10">Involved in cadaverine and putrescine tolerance in stationary phase. May facilitate the efflux of both cadaverine and putrescine from the cytoplasm, reducing potentially toxic levels under certain stress conditions.</text>
</comment>
<dbReference type="PANTHER" id="PTHR22777">
    <property type="entry name" value="HEMOLYSIN-RELATED"/>
    <property type="match status" value="1"/>
</dbReference>
<evidence type="ECO:0000313" key="18">
    <source>
        <dbReference type="EMBL" id="QTH71120.1"/>
    </source>
</evidence>
<dbReference type="AlphaFoldDB" id="A0A975DH61"/>
<dbReference type="Pfam" id="PF01595">
    <property type="entry name" value="CNNM"/>
    <property type="match status" value="1"/>
</dbReference>
<dbReference type="InterPro" id="IPR046342">
    <property type="entry name" value="CBS_dom_sf"/>
</dbReference>
<dbReference type="Proteomes" id="UP000664904">
    <property type="component" value="Chromosome"/>
</dbReference>
<feature type="transmembrane region" description="Helical" evidence="15">
    <location>
        <begin position="95"/>
        <end position="116"/>
    </location>
</feature>
<dbReference type="SUPFAM" id="SSF54631">
    <property type="entry name" value="CBS-domain pair"/>
    <property type="match status" value="1"/>
</dbReference>
<dbReference type="EMBL" id="CP072133">
    <property type="protein sequence ID" value="QTH71120.1"/>
    <property type="molecule type" value="Genomic_DNA"/>
</dbReference>
<evidence type="ECO:0000256" key="2">
    <source>
        <dbReference type="ARBA" id="ARBA00022448"/>
    </source>
</evidence>
<feature type="domain" description="CNNM transmembrane" evidence="17">
    <location>
        <begin position="1"/>
        <end position="196"/>
    </location>
</feature>
<dbReference type="Gene3D" id="3.30.465.10">
    <property type="match status" value="1"/>
</dbReference>
<dbReference type="CDD" id="cd04590">
    <property type="entry name" value="CBS_pair_CorC_HlyC_assoc"/>
    <property type="match status" value="1"/>
</dbReference>
<dbReference type="SUPFAM" id="SSF56176">
    <property type="entry name" value="FAD-binding/transporter-associated domain-like"/>
    <property type="match status" value="1"/>
</dbReference>
<evidence type="ECO:0000259" key="17">
    <source>
        <dbReference type="PROSITE" id="PS51846"/>
    </source>
</evidence>
<gene>
    <name evidence="18" type="ORF">J5O05_14965</name>
</gene>
<dbReference type="PROSITE" id="PS51846">
    <property type="entry name" value="CNNM"/>
    <property type="match status" value="1"/>
</dbReference>
<keyword evidence="7 14" id="KW-1133">Transmembrane helix</keyword>
<accession>A0A975DH61</accession>
<feature type="domain" description="CBS" evidence="16">
    <location>
        <begin position="215"/>
        <end position="274"/>
    </location>
</feature>
<keyword evidence="5 14" id="KW-0812">Transmembrane</keyword>
<evidence type="ECO:0000256" key="6">
    <source>
        <dbReference type="ARBA" id="ARBA00022737"/>
    </source>
</evidence>
<comment type="similarity">
    <text evidence="11">Belongs to the UPF0053 family. PaeA subfamily.</text>
</comment>
<dbReference type="GO" id="GO:0050660">
    <property type="term" value="F:flavin adenine dinucleotide binding"/>
    <property type="evidence" value="ECO:0007669"/>
    <property type="project" value="InterPro"/>
</dbReference>
<dbReference type="PROSITE" id="PS51371">
    <property type="entry name" value="CBS"/>
    <property type="match status" value="2"/>
</dbReference>
<dbReference type="SMART" id="SM00116">
    <property type="entry name" value="CBS"/>
    <property type="match status" value="2"/>
</dbReference>
<protein>
    <recommendedName>
        <fullName evidence="12">Polyamine export protein</fullName>
    </recommendedName>
</protein>
<dbReference type="Pfam" id="PF03471">
    <property type="entry name" value="CorC_HlyC"/>
    <property type="match status" value="1"/>
</dbReference>
<dbReference type="InterPro" id="IPR002550">
    <property type="entry name" value="CNNM"/>
</dbReference>
<dbReference type="Pfam" id="PF00571">
    <property type="entry name" value="CBS"/>
    <property type="match status" value="1"/>
</dbReference>
<proteinExistence type="inferred from homology"/>
<evidence type="ECO:0000256" key="5">
    <source>
        <dbReference type="ARBA" id="ARBA00022692"/>
    </source>
</evidence>
<evidence type="ECO:0000256" key="10">
    <source>
        <dbReference type="ARBA" id="ARBA00037177"/>
    </source>
</evidence>
<evidence type="ECO:0000256" key="9">
    <source>
        <dbReference type="ARBA" id="ARBA00023136"/>
    </source>
</evidence>
<evidence type="ECO:0000256" key="4">
    <source>
        <dbReference type="ARBA" id="ARBA00022519"/>
    </source>
</evidence>
<evidence type="ECO:0000256" key="12">
    <source>
        <dbReference type="ARBA" id="ARBA00039818"/>
    </source>
</evidence>
<evidence type="ECO:0000256" key="3">
    <source>
        <dbReference type="ARBA" id="ARBA00022475"/>
    </source>
</evidence>
<comment type="subcellular location">
    <subcellularLocation>
        <location evidence="1">Cell inner membrane</location>
        <topology evidence="1">Multi-pass membrane protein</topology>
    </subcellularLocation>
</comment>
<dbReference type="Gene3D" id="3.10.580.10">
    <property type="entry name" value="CBS-domain"/>
    <property type="match status" value="1"/>
</dbReference>
<feature type="domain" description="CBS" evidence="16">
    <location>
        <begin position="281"/>
        <end position="342"/>
    </location>
</feature>
<dbReference type="GO" id="GO:0005886">
    <property type="term" value="C:plasma membrane"/>
    <property type="evidence" value="ECO:0007669"/>
    <property type="project" value="UniProtKB-SubCell"/>
</dbReference>
<evidence type="ECO:0000256" key="13">
    <source>
        <dbReference type="PROSITE-ProRule" id="PRU00703"/>
    </source>
</evidence>
<keyword evidence="19" id="KW-1185">Reference proteome</keyword>
<sequence length="434" mass="47863">MSDLLAIAALIMLSALFAMSEIAIAASRKIKLKVLKDEGVPGAHAVLALQENPGAFFAMVQIALNAIAILGGILGEQALTDKITHAITERYDGPWAEEVGFVISFFIITSTFILFADLLPKRIAMIVPEAVALKVVHLMNMITFAFSPLVACFNGLTNFFIRLLGLPAERQDSVTAEEIVAMVDAGAESGSLQAQEYQLIGNVFELEGRTLPTIMTTREVIVYFDINDDSETITTKIMENPHNHFLVCDGGLDKLVGYVESKQILKQLLSGNKVQLNQTILEKELFYLPDTLTLTEALNAFRKAAIQFAVVINEYALVVGIITVKDIMTSFMGDLAPHTWEEQIVARDANSWLVDGSTPIVDLCRTLGWEDAPDPGNYETVAGFLIFRLKRIPKRTDFIICNGFKFEAIDMEGMRVEQLLVTRTDLDDLNGNIP</sequence>
<evidence type="ECO:0000256" key="11">
    <source>
        <dbReference type="ARBA" id="ARBA00038280"/>
    </source>
</evidence>
<dbReference type="RefSeq" id="WP_208842761.1">
    <property type="nucleotide sequence ID" value="NZ_CP072133.1"/>
</dbReference>
<evidence type="ECO:0000256" key="7">
    <source>
        <dbReference type="ARBA" id="ARBA00022989"/>
    </source>
</evidence>
<keyword evidence="3" id="KW-1003">Cell membrane</keyword>
<dbReference type="InterPro" id="IPR005170">
    <property type="entry name" value="Transptr-assoc_dom"/>
</dbReference>
<keyword evidence="4" id="KW-0997">Cell inner membrane</keyword>
<name>A0A975DH61_9GAMM</name>
<dbReference type="InterPro" id="IPR000644">
    <property type="entry name" value="CBS_dom"/>
</dbReference>
<dbReference type="KEGG" id="pxi:J5O05_14965"/>